<dbReference type="EMBL" id="CYKH01000976">
    <property type="protein sequence ID" value="CUG74651.1"/>
    <property type="molecule type" value="Genomic_DNA"/>
</dbReference>
<keyword evidence="1" id="KW-0472">Membrane</keyword>
<dbReference type="AlphaFoldDB" id="A0A0S4J442"/>
<evidence type="ECO:0000256" key="1">
    <source>
        <dbReference type="SAM" id="Phobius"/>
    </source>
</evidence>
<reference evidence="3" key="1">
    <citation type="submission" date="2015-09" db="EMBL/GenBank/DDBJ databases">
        <authorList>
            <consortium name="Pathogen Informatics"/>
        </authorList>
    </citation>
    <scope>NUCLEOTIDE SEQUENCE [LARGE SCALE GENOMIC DNA]</scope>
    <source>
        <strain evidence="3">Lake Konstanz</strain>
    </source>
</reference>
<evidence type="ECO:0000313" key="2">
    <source>
        <dbReference type="EMBL" id="CUG74651.1"/>
    </source>
</evidence>
<keyword evidence="1 2" id="KW-0812">Transmembrane</keyword>
<organism evidence="2 3">
    <name type="scientific">Bodo saltans</name>
    <name type="common">Flagellated protozoan</name>
    <dbReference type="NCBI Taxonomy" id="75058"/>
    <lineage>
        <taxon>Eukaryota</taxon>
        <taxon>Discoba</taxon>
        <taxon>Euglenozoa</taxon>
        <taxon>Kinetoplastea</taxon>
        <taxon>Metakinetoplastina</taxon>
        <taxon>Eubodonida</taxon>
        <taxon>Bodonidae</taxon>
        <taxon>Bodo</taxon>
    </lineage>
</organism>
<keyword evidence="1" id="KW-1133">Transmembrane helix</keyword>
<feature type="transmembrane region" description="Helical" evidence="1">
    <location>
        <begin position="45"/>
        <end position="68"/>
    </location>
</feature>
<name>A0A0S4J442_BODSA</name>
<dbReference type="Proteomes" id="UP000051952">
    <property type="component" value="Unassembled WGS sequence"/>
</dbReference>
<proteinExistence type="predicted"/>
<accession>A0A0S4J442</accession>
<evidence type="ECO:0000313" key="3">
    <source>
        <dbReference type="Proteomes" id="UP000051952"/>
    </source>
</evidence>
<gene>
    <name evidence="2" type="ORF">BSAL_84485</name>
</gene>
<keyword evidence="3" id="KW-1185">Reference proteome</keyword>
<protein>
    <submittedName>
        <fullName evidence="2">Transmembrane protein, putative</fullName>
    </submittedName>
</protein>
<sequence>MQTAAVGNTRRFVDKARYFFFDRKRQATTGVEMSPLMSKGRKQCALVSLCFLCKEVLFMYGMGNIVIWREGRMLRAILVGKLQVDFAVRRRAAMPNTLENSMRGQRE</sequence>
<dbReference type="VEuPathDB" id="TriTrypDB:BSAL_84485"/>